<proteinExistence type="predicted"/>
<evidence type="ECO:0000256" key="1">
    <source>
        <dbReference type="SAM" id="MobiDB-lite"/>
    </source>
</evidence>
<feature type="region of interest" description="Disordered" evidence="1">
    <location>
        <begin position="190"/>
        <end position="213"/>
    </location>
</feature>
<reference evidence="2 3" key="1">
    <citation type="submission" date="2018-06" db="EMBL/GenBank/DDBJ databases">
        <title>Genomic Encyclopedia of Type Strains, Phase III (KMG-III): the genomes of soil and plant-associated and newly described type strains.</title>
        <authorList>
            <person name="Whitman W."/>
        </authorList>
    </citation>
    <scope>NUCLEOTIDE SEQUENCE [LARGE SCALE GENOMIC DNA]</scope>
    <source>
        <strain evidence="2 3">LMG 23644</strain>
    </source>
</reference>
<feature type="compositionally biased region" description="Basic residues" evidence="1">
    <location>
        <begin position="199"/>
        <end position="213"/>
    </location>
</feature>
<accession>A0A329BUQ6</accession>
<dbReference type="Proteomes" id="UP000248918">
    <property type="component" value="Unassembled WGS sequence"/>
</dbReference>
<feature type="non-terminal residue" evidence="2">
    <location>
        <position position="213"/>
    </location>
</feature>
<organism evidence="2 3">
    <name type="scientific">Paraburkholderia bryophila</name>
    <dbReference type="NCBI Taxonomy" id="420952"/>
    <lineage>
        <taxon>Bacteria</taxon>
        <taxon>Pseudomonadati</taxon>
        <taxon>Pseudomonadota</taxon>
        <taxon>Betaproteobacteria</taxon>
        <taxon>Burkholderiales</taxon>
        <taxon>Burkholderiaceae</taxon>
        <taxon>Paraburkholderia</taxon>
    </lineage>
</organism>
<sequence>MECCCLAKSSHRTPEPARLRDPLTRRIVPPLECPRRVAKSSQEGRRTRVHSWTLWPMRRRPQEMRQWSHSPSQARQWSAGATAWRPLSPVQRSSRPREHSENRRRIVHRKRDPMPRAAYPPSQLEVYCSQAPRPNALQWIVDVLPTQVECRFVAEPVWKLSFGSEGEVAGRSIKLDAFRLRQSNIRGRKKPLEASACSHPHRLHHPGNPKYIH</sequence>
<feature type="region of interest" description="Disordered" evidence="1">
    <location>
        <begin position="64"/>
        <end position="105"/>
    </location>
</feature>
<feature type="compositionally biased region" description="Basic and acidic residues" evidence="1">
    <location>
        <begin position="95"/>
        <end position="104"/>
    </location>
</feature>
<evidence type="ECO:0000313" key="2">
    <source>
        <dbReference type="EMBL" id="RAS25899.1"/>
    </source>
</evidence>
<name>A0A329BUQ6_9BURK</name>
<feature type="compositionally biased region" description="Polar residues" evidence="1">
    <location>
        <begin position="65"/>
        <end position="76"/>
    </location>
</feature>
<gene>
    <name evidence="2" type="ORF">BX591_115146</name>
</gene>
<evidence type="ECO:0000313" key="3">
    <source>
        <dbReference type="Proteomes" id="UP000248918"/>
    </source>
</evidence>
<protein>
    <submittedName>
        <fullName evidence="2">Uncharacterized protein</fullName>
    </submittedName>
</protein>
<dbReference type="EMBL" id="QLTK01000015">
    <property type="protein sequence ID" value="RAS25899.1"/>
    <property type="molecule type" value="Genomic_DNA"/>
</dbReference>
<comment type="caution">
    <text evidence="2">The sequence shown here is derived from an EMBL/GenBank/DDBJ whole genome shotgun (WGS) entry which is preliminary data.</text>
</comment>
<dbReference type="AlphaFoldDB" id="A0A329BUQ6"/>